<dbReference type="GO" id="GO:0051082">
    <property type="term" value="F:unfolded protein binding"/>
    <property type="evidence" value="ECO:0007669"/>
    <property type="project" value="InterPro"/>
</dbReference>
<reference evidence="8 10" key="3">
    <citation type="submission" date="2018-03" db="EMBL/GenBank/DDBJ databases">
        <title>Genomic Encyclopedia of Archaeal and Bacterial Type Strains, Phase II (KMG-II): from individual species to whole genera.</title>
        <authorList>
            <person name="Goeker M."/>
        </authorList>
    </citation>
    <scope>NUCLEOTIDE SEQUENCE [LARGE SCALE GENOMIC DNA]</scope>
    <source>
        <strain evidence="8 10">DSM 25227</strain>
    </source>
</reference>
<dbReference type="PRINTS" id="PR01594">
    <property type="entry name" value="SECBCHAPRONE"/>
</dbReference>
<keyword evidence="2 6" id="KW-0813">Transport</keyword>
<protein>
    <recommendedName>
        <fullName evidence="6">Protein-export protein SecB</fullName>
    </recommendedName>
</protein>
<organism evidence="9 11">
    <name type="scientific">Jannaschia seohaensis</name>
    <dbReference type="NCBI Taxonomy" id="475081"/>
    <lineage>
        <taxon>Bacteria</taxon>
        <taxon>Pseudomonadati</taxon>
        <taxon>Pseudomonadota</taxon>
        <taxon>Alphaproteobacteria</taxon>
        <taxon>Rhodobacterales</taxon>
        <taxon>Roseobacteraceae</taxon>
        <taxon>Jannaschia</taxon>
    </lineage>
</organism>
<keyword evidence="6" id="KW-0963">Cytoplasm</keyword>
<evidence type="ECO:0000256" key="6">
    <source>
        <dbReference type="HAMAP-Rule" id="MF_00821"/>
    </source>
</evidence>
<name>A0A2Y9A3J1_9RHOB</name>
<keyword evidence="5 6" id="KW-0143">Chaperone</keyword>
<dbReference type="InterPro" id="IPR035958">
    <property type="entry name" value="SecB-like_sf"/>
</dbReference>
<dbReference type="Proteomes" id="UP000251571">
    <property type="component" value="Unassembled WGS sequence"/>
</dbReference>
<feature type="region of interest" description="Disordered" evidence="7">
    <location>
        <begin position="1"/>
        <end position="34"/>
    </location>
</feature>
<dbReference type="GO" id="GO:0051262">
    <property type="term" value="P:protein tetramerization"/>
    <property type="evidence" value="ECO:0007669"/>
    <property type="project" value="InterPro"/>
</dbReference>
<dbReference type="Proteomes" id="UP000245839">
    <property type="component" value="Unassembled WGS sequence"/>
</dbReference>
<dbReference type="PANTHER" id="PTHR36918:SF1">
    <property type="entry name" value="PROTEIN-EXPORT PROTEIN SECB"/>
    <property type="match status" value="1"/>
</dbReference>
<comment type="subunit">
    <text evidence="6">Homotetramer, a dimer of dimers. One homotetramer interacts with 1 SecA dimer.</text>
</comment>
<dbReference type="OrthoDB" id="9795145at2"/>
<gene>
    <name evidence="6" type="primary">secB</name>
    <name evidence="8" type="ORF">BCF38_101158</name>
    <name evidence="9" type="ORF">SAMN05421539_101158</name>
</gene>
<keyword evidence="3 6" id="KW-0653">Protein transport</keyword>
<dbReference type="Pfam" id="PF02556">
    <property type="entry name" value="SecB"/>
    <property type="match status" value="1"/>
</dbReference>
<evidence type="ECO:0000313" key="9">
    <source>
        <dbReference type="EMBL" id="SSA38028.1"/>
    </source>
</evidence>
<keyword evidence="10" id="KW-1185">Reference proteome</keyword>
<accession>A0A2Y9A3J1</accession>
<evidence type="ECO:0000256" key="4">
    <source>
        <dbReference type="ARBA" id="ARBA00023010"/>
    </source>
</evidence>
<dbReference type="AlphaFoldDB" id="A0A2Y9A3J1"/>
<reference evidence="11" key="2">
    <citation type="submission" date="2016-10" db="EMBL/GenBank/DDBJ databases">
        <authorList>
            <person name="Varghese N."/>
            <person name="Submissions S."/>
        </authorList>
    </citation>
    <scope>NUCLEOTIDE SEQUENCE [LARGE SCALE GENOMIC DNA]</scope>
    <source>
        <strain evidence="11">DSM 25227</strain>
    </source>
</reference>
<comment type="similarity">
    <text evidence="1 6">Belongs to the SecB family.</text>
</comment>
<dbReference type="GO" id="GO:0015031">
    <property type="term" value="P:protein transport"/>
    <property type="evidence" value="ECO:0007669"/>
    <property type="project" value="UniProtKB-UniRule"/>
</dbReference>
<evidence type="ECO:0000256" key="7">
    <source>
        <dbReference type="SAM" id="MobiDB-lite"/>
    </source>
</evidence>
<comment type="subcellular location">
    <subcellularLocation>
        <location evidence="6">Cytoplasm</location>
    </subcellularLocation>
</comment>
<dbReference type="EMBL" id="QGDJ01000001">
    <property type="protein sequence ID" value="PWJ21750.1"/>
    <property type="molecule type" value="Genomic_DNA"/>
</dbReference>
<evidence type="ECO:0000256" key="2">
    <source>
        <dbReference type="ARBA" id="ARBA00022448"/>
    </source>
</evidence>
<evidence type="ECO:0000313" key="8">
    <source>
        <dbReference type="EMBL" id="PWJ21750.1"/>
    </source>
</evidence>
<dbReference type="RefSeq" id="WP_109562393.1">
    <property type="nucleotide sequence ID" value="NZ_QGDJ01000001.1"/>
</dbReference>
<evidence type="ECO:0000313" key="10">
    <source>
        <dbReference type="Proteomes" id="UP000245839"/>
    </source>
</evidence>
<evidence type="ECO:0000313" key="11">
    <source>
        <dbReference type="Proteomes" id="UP000251571"/>
    </source>
</evidence>
<sequence>MADQDDAPKPDAAPAADAPQAATPNGAAQPQKAPNMQVLGQFIRDMSFENVAAQKGQTMDGSPDINVQVGLDARKRPQEGQFEVATKLNITAKKKGGDEAIFVMELDYAGVFAIQNVPENQLHPYLLIECPRMLFPFLRRIVSDVTRDGGFPPLNLENIDFVSLYRNEITRRAQAQGAQPTQQA</sequence>
<dbReference type="InterPro" id="IPR003708">
    <property type="entry name" value="SecB"/>
</dbReference>
<dbReference type="Gene3D" id="3.10.420.10">
    <property type="entry name" value="SecB-like"/>
    <property type="match status" value="1"/>
</dbReference>
<dbReference type="NCBIfam" id="TIGR00809">
    <property type="entry name" value="secB"/>
    <property type="match status" value="1"/>
</dbReference>
<feature type="compositionally biased region" description="Low complexity" evidence="7">
    <location>
        <begin position="10"/>
        <end position="31"/>
    </location>
</feature>
<dbReference type="GO" id="GO:0005737">
    <property type="term" value="C:cytoplasm"/>
    <property type="evidence" value="ECO:0007669"/>
    <property type="project" value="UniProtKB-SubCell"/>
</dbReference>
<dbReference type="HAMAP" id="MF_00821">
    <property type="entry name" value="SecB"/>
    <property type="match status" value="1"/>
</dbReference>
<dbReference type="SUPFAM" id="SSF54611">
    <property type="entry name" value="SecB-like"/>
    <property type="match status" value="1"/>
</dbReference>
<dbReference type="PANTHER" id="PTHR36918">
    <property type="match status" value="1"/>
</dbReference>
<evidence type="ECO:0000256" key="5">
    <source>
        <dbReference type="ARBA" id="ARBA00023186"/>
    </source>
</evidence>
<comment type="function">
    <text evidence="6">One of the proteins required for the normal export of preproteins out of the cell cytoplasm. It is a molecular chaperone that binds to a subset of precursor proteins, maintaining them in a translocation-competent state. It also specifically binds to its receptor SecA.</text>
</comment>
<dbReference type="EMBL" id="UETC01000001">
    <property type="protein sequence ID" value="SSA38028.1"/>
    <property type="molecule type" value="Genomic_DNA"/>
</dbReference>
<dbReference type="NCBIfam" id="NF004392">
    <property type="entry name" value="PRK05751.1-3"/>
    <property type="match status" value="1"/>
</dbReference>
<keyword evidence="4 6" id="KW-0811">Translocation</keyword>
<proteinExistence type="inferred from homology"/>
<dbReference type="GO" id="GO:0006457">
    <property type="term" value="P:protein folding"/>
    <property type="evidence" value="ECO:0007669"/>
    <property type="project" value="UniProtKB-UniRule"/>
</dbReference>
<reference evidence="9" key="1">
    <citation type="submission" date="2016-10" db="EMBL/GenBank/DDBJ databases">
        <authorList>
            <person name="Cai Z."/>
        </authorList>
    </citation>
    <scope>NUCLEOTIDE SEQUENCE [LARGE SCALE GENOMIC DNA]</scope>
    <source>
        <strain evidence="9">DSM 25227</strain>
    </source>
</reference>
<evidence type="ECO:0000256" key="3">
    <source>
        <dbReference type="ARBA" id="ARBA00022927"/>
    </source>
</evidence>
<evidence type="ECO:0000256" key="1">
    <source>
        <dbReference type="ARBA" id="ARBA00009990"/>
    </source>
</evidence>